<organism evidence="2 3">
    <name type="scientific">Macrolepiota fuliginosa MF-IS2</name>
    <dbReference type="NCBI Taxonomy" id="1400762"/>
    <lineage>
        <taxon>Eukaryota</taxon>
        <taxon>Fungi</taxon>
        <taxon>Dikarya</taxon>
        <taxon>Basidiomycota</taxon>
        <taxon>Agaricomycotina</taxon>
        <taxon>Agaricomycetes</taxon>
        <taxon>Agaricomycetidae</taxon>
        <taxon>Agaricales</taxon>
        <taxon>Agaricineae</taxon>
        <taxon>Agaricaceae</taxon>
        <taxon>Macrolepiota</taxon>
    </lineage>
</organism>
<dbReference type="AlphaFoldDB" id="A0A9P6C3A0"/>
<proteinExistence type="predicted"/>
<gene>
    <name evidence="2" type="ORF">P691DRAFT_142419</name>
</gene>
<protein>
    <submittedName>
        <fullName evidence="2">Uncharacterized protein</fullName>
    </submittedName>
</protein>
<dbReference type="Proteomes" id="UP000807342">
    <property type="component" value="Unassembled WGS sequence"/>
</dbReference>
<feature type="chain" id="PRO_5040344288" evidence="1">
    <location>
        <begin position="23"/>
        <end position="76"/>
    </location>
</feature>
<sequence>MLPPSPCHLFLEYIALRLGVRAVLLPLCSVDRGCSLVLGSCFSAFGSSVSRSGHFLMLAFGFSSPTSFLTHSCELL</sequence>
<keyword evidence="1" id="KW-0732">Signal</keyword>
<evidence type="ECO:0000313" key="3">
    <source>
        <dbReference type="Proteomes" id="UP000807342"/>
    </source>
</evidence>
<name>A0A9P6C3A0_9AGAR</name>
<comment type="caution">
    <text evidence="2">The sequence shown here is derived from an EMBL/GenBank/DDBJ whole genome shotgun (WGS) entry which is preliminary data.</text>
</comment>
<keyword evidence="3" id="KW-1185">Reference proteome</keyword>
<reference evidence="2" key="1">
    <citation type="submission" date="2020-11" db="EMBL/GenBank/DDBJ databases">
        <authorList>
            <consortium name="DOE Joint Genome Institute"/>
            <person name="Ahrendt S."/>
            <person name="Riley R."/>
            <person name="Andreopoulos W."/>
            <person name="Labutti K."/>
            <person name="Pangilinan J."/>
            <person name="Ruiz-Duenas F.J."/>
            <person name="Barrasa J.M."/>
            <person name="Sanchez-Garcia M."/>
            <person name="Camarero S."/>
            <person name="Miyauchi S."/>
            <person name="Serrano A."/>
            <person name="Linde D."/>
            <person name="Babiker R."/>
            <person name="Drula E."/>
            <person name="Ayuso-Fernandez I."/>
            <person name="Pacheco R."/>
            <person name="Padilla G."/>
            <person name="Ferreira P."/>
            <person name="Barriuso J."/>
            <person name="Kellner H."/>
            <person name="Castanera R."/>
            <person name="Alfaro M."/>
            <person name="Ramirez L."/>
            <person name="Pisabarro A.G."/>
            <person name="Kuo A."/>
            <person name="Tritt A."/>
            <person name="Lipzen A."/>
            <person name="He G."/>
            <person name="Yan M."/>
            <person name="Ng V."/>
            <person name="Cullen D."/>
            <person name="Martin F."/>
            <person name="Rosso M.-N."/>
            <person name="Henrissat B."/>
            <person name="Hibbett D."/>
            <person name="Martinez A.T."/>
            <person name="Grigoriev I.V."/>
        </authorList>
    </citation>
    <scope>NUCLEOTIDE SEQUENCE</scope>
    <source>
        <strain evidence="2">MF-IS2</strain>
    </source>
</reference>
<feature type="signal peptide" evidence="1">
    <location>
        <begin position="1"/>
        <end position="22"/>
    </location>
</feature>
<dbReference type="EMBL" id="MU151216">
    <property type="protein sequence ID" value="KAF9447083.1"/>
    <property type="molecule type" value="Genomic_DNA"/>
</dbReference>
<evidence type="ECO:0000313" key="2">
    <source>
        <dbReference type="EMBL" id="KAF9447083.1"/>
    </source>
</evidence>
<accession>A0A9P6C3A0</accession>
<evidence type="ECO:0000256" key="1">
    <source>
        <dbReference type="SAM" id="SignalP"/>
    </source>
</evidence>